<dbReference type="InterPro" id="IPR001888">
    <property type="entry name" value="Transposase_1"/>
</dbReference>
<dbReference type="OrthoDB" id="10034054at2759"/>
<dbReference type="GO" id="GO:0000014">
    <property type="term" value="F:single-stranded DNA endodeoxyribonuclease activity"/>
    <property type="evidence" value="ECO:0007669"/>
    <property type="project" value="TreeGrafter"/>
</dbReference>
<dbReference type="GO" id="GO:0000793">
    <property type="term" value="C:condensed chromosome"/>
    <property type="evidence" value="ECO:0007669"/>
    <property type="project" value="TreeGrafter"/>
</dbReference>
<dbReference type="Pfam" id="PF01359">
    <property type="entry name" value="Transposase_1"/>
    <property type="match status" value="1"/>
</dbReference>
<dbReference type="GO" id="GO:0044547">
    <property type="term" value="F:DNA topoisomerase binding"/>
    <property type="evidence" value="ECO:0007669"/>
    <property type="project" value="TreeGrafter"/>
</dbReference>
<gene>
    <name evidence="2" type="primary">LOC105428577</name>
</gene>
<evidence type="ECO:0000313" key="1">
    <source>
        <dbReference type="Proteomes" id="UP000504615"/>
    </source>
</evidence>
<dbReference type="Gene3D" id="1.10.10.10">
    <property type="entry name" value="Winged helix-like DNA-binding domain superfamily/Winged helix DNA-binding domain"/>
    <property type="match status" value="1"/>
</dbReference>
<dbReference type="GO" id="GO:0003690">
    <property type="term" value="F:double-stranded DNA binding"/>
    <property type="evidence" value="ECO:0007669"/>
    <property type="project" value="TreeGrafter"/>
</dbReference>
<reference evidence="2" key="1">
    <citation type="submission" date="2025-08" db="UniProtKB">
        <authorList>
            <consortium name="RefSeq"/>
        </authorList>
    </citation>
    <scope>IDENTIFICATION</scope>
</reference>
<dbReference type="GO" id="GO:0005634">
    <property type="term" value="C:nucleus"/>
    <property type="evidence" value="ECO:0007669"/>
    <property type="project" value="TreeGrafter"/>
</dbReference>
<dbReference type="RefSeq" id="XP_011639265.1">
    <property type="nucleotide sequence ID" value="XM_011640963.1"/>
</dbReference>
<dbReference type="KEGG" id="pbar:105428577"/>
<keyword evidence="1" id="KW-1185">Reference proteome</keyword>
<dbReference type="GO" id="GO:0044774">
    <property type="term" value="P:mitotic DNA integrity checkpoint signaling"/>
    <property type="evidence" value="ECO:0007669"/>
    <property type="project" value="TreeGrafter"/>
</dbReference>
<dbReference type="GO" id="GO:0042800">
    <property type="term" value="F:histone H3K4 methyltransferase activity"/>
    <property type="evidence" value="ECO:0007669"/>
    <property type="project" value="TreeGrafter"/>
</dbReference>
<dbReference type="Pfam" id="PF13412">
    <property type="entry name" value="HTH_24"/>
    <property type="match status" value="1"/>
</dbReference>
<dbReference type="GO" id="GO:0006303">
    <property type="term" value="P:double-strand break repair via nonhomologous end joining"/>
    <property type="evidence" value="ECO:0007669"/>
    <property type="project" value="TreeGrafter"/>
</dbReference>
<dbReference type="GO" id="GO:0031297">
    <property type="term" value="P:replication fork processing"/>
    <property type="evidence" value="ECO:0007669"/>
    <property type="project" value="TreeGrafter"/>
</dbReference>
<dbReference type="GO" id="GO:0000729">
    <property type="term" value="P:DNA double-strand break processing"/>
    <property type="evidence" value="ECO:0007669"/>
    <property type="project" value="TreeGrafter"/>
</dbReference>
<dbReference type="Gene3D" id="3.30.420.10">
    <property type="entry name" value="Ribonuclease H-like superfamily/Ribonuclease H"/>
    <property type="match status" value="1"/>
</dbReference>
<dbReference type="PANTHER" id="PTHR46060">
    <property type="entry name" value="MARINER MOS1 TRANSPOSASE-LIKE PROTEIN"/>
    <property type="match status" value="1"/>
</dbReference>
<dbReference type="InterPro" id="IPR052709">
    <property type="entry name" value="Transposase-MT_Hybrid"/>
</dbReference>
<dbReference type="GO" id="GO:0003697">
    <property type="term" value="F:single-stranded DNA binding"/>
    <property type="evidence" value="ECO:0007669"/>
    <property type="project" value="TreeGrafter"/>
</dbReference>
<organism evidence="1 2">
    <name type="scientific">Pogonomyrmex barbatus</name>
    <name type="common">red harvester ant</name>
    <dbReference type="NCBI Taxonomy" id="144034"/>
    <lineage>
        <taxon>Eukaryota</taxon>
        <taxon>Metazoa</taxon>
        <taxon>Ecdysozoa</taxon>
        <taxon>Arthropoda</taxon>
        <taxon>Hexapoda</taxon>
        <taxon>Insecta</taxon>
        <taxon>Pterygota</taxon>
        <taxon>Neoptera</taxon>
        <taxon>Endopterygota</taxon>
        <taxon>Hymenoptera</taxon>
        <taxon>Apocrita</taxon>
        <taxon>Aculeata</taxon>
        <taxon>Formicoidea</taxon>
        <taxon>Formicidae</taxon>
        <taxon>Myrmicinae</taxon>
        <taxon>Pogonomyrmex</taxon>
    </lineage>
</organism>
<proteinExistence type="predicted"/>
<dbReference type="GO" id="GO:0046975">
    <property type="term" value="F:histone H3K36 methyltransferase activity"/>
    <property type="evidence" value="ECO:0007669"/>
    <property type="project" value="TreeGrafter"/>
</dbReference>
<dbReference type="AlphaFoldDB" id="A0A6I9WAG7"/>
<name>A0A6I9WAG7_9HYME</name>
<dbReference type="GO" id="GO:0035861">
    <property type="term" value="C:site of double-strand break"/>
    <property type="evidence" value="ECO:0007669"/>
    <property type="project" value="TreeGrafter"/>
</dbReference>
<dbReference type="GO" id="GO:0015074">
    <property type="term" value="P:DNA integration"/>
    <property type="evidence" value="ECO:0007669"/>
    <property type="project" value="TreeGrafter"/>
</dbReference>
<dbReference type="InterPro" id="IPR036388">
    <property type="entry name" value="WH-like_DNA-bd_sf"/>
</dbReference>
<sequence>MKFRAGDFDLNDALRSGKPIEVDDDKIKTLIESNPRYTTREIAETLNIHHSSVHDYLKKLGYVNKLDIWVPHDLKEVHLTTRINICDMFIKREENDPFLKRLLTGEKWIVYNVVRKWSWSRPDDSPQTTSKANIHQRKVMLSVW</sequence>
<protein>
    <submittedName>
        <fullName evidence="2">Histone-lysine N-methyltransferase SETMAR-like</fullName>
    </submittedName>
</protein>
<dbReference type="InterPro" id="IPR036397">
    <property type="entry name" value="RNaseH_sf"/>
</dbReference>
<dbReference type="PANTHER" id="PTHR46060:SF2">
    <property type="entry name" value="HISTONE-LYSINE N-METHYLTRANSFERASE SETMAR"/>
    <property type="match status" value="1"/>
</dbReference>
<accession>A0A6I9WAG7</accession>
<evidence type="ECO:0000313" key="2">
    <source>
        <dbReference type="RefSeq" id="XP_011639265.1"/>
    </source>
</evidence>
<dbReference type="Proteomes" id="UP000504615">
    <property type="component" value="Unplaced"/>
</dbReference>
<dbReference type="GeneID" id="105428577"/>